<dbReference type="Proteomes" id="UP000765509">
    <property type="component" value="Unassembled WGS sequence"/>
</dbReference>
<organism evidence="2 3">
    <name type="scientific">Austropuccinia psidii MF-1</name>
    <dbReference type="NCBI Taxonomy" id="1389203"/>
    <lineage>
        <taxon>Eukaryota</taxon>
        <taxon>Fungi</taxon>
        <taxon>Dikarya</taxon>
        <taxon>Basidiomycota</taxon>
        <taxon>Pucciniomycotina</taxon>
        <taxon>Pucciniomycetes</taxon>
        <taxon>Pucciniales</taxon>
        <taxon>Sphaerophragmiaceae</taxon>
        <taxon>Austropuccinia</taxon>
    </lineage>
</organism>
<dbReference type="AlphaFoldDB" id="A0A9Q3KDG7"/>
<name>A0A9Q3KDG7_9BASI</name>
<accession>A0A9Q3KDG7</accession>
<sequence>MSSKLTELTESSPSAPPPSVLGGSGIFSQFSSPLMASSGHFDPPQKYDGYKAVEFHYSFIGKRPCPHTWVPTYDFRRYLWSRKDGPFGKEFPVPDAPTPDGNSGSSHLTDSRQRDVTRWTNFGGKNPIGGRPIYSSSEVPISRINTEGVVKSIRRIADSPADPDSEGSDELDVIPSTPRTFQPVLSSIPTSLPSASPATFYARPSLNQAARPSPIQQPRDSPITISQKLQPMASSVEEEMDCLLCHFVPLKYFKEEIVGLSKLP</sequence>
<reference evidence="2" key="1">
    <citation type="submission" date="2021-03" db="EMBL/GenBank/DDBJ databases">
        <title>Draft genome sequence of rust myrtle Austropuccinia psidii MF-1, a brazilian biotype.</title>
        <authorList>
            <person name="Quecine M.C."/>
            <person name="Pachon D.M.R."/>
            <person name="Bonatelli M.L."/>
            <person name="Correr F.H."/>
            <person name="Franceschini L.M."/>
            <person name="Leite T.F."/>
            <person name="Margarido G.R.A."/>
            <person name="Almeida C.A."/>
            <person name="Ferrarezi J.A."/>
            <person name="Labate C.A."/>
        </authorList>
    </citation>
    <scope>NUCLEOTIDE SEQUENCE</scope>
    <source>
        <strain evidence="2">MF-1</strain>
    </source>
</reference>
<feature type="region of interest" description="Disordered" evidence="1">
    <location>
        <begin position="1"/>
        <end position="24"/>
    </location>
</feature>
<evidence type="ECO:0000256" key="1">
    <source>
        <dbReference type="SAM" id="MobiDB-lite"/>
    </source>
</evidence>
<protein>
    <submittedName>
        <fullName evidence="2">Uncharacterized protein</fullName>
    </submittedName>
</protein>
<feature type="region of interest" description="Disordered" evidence="1">
    <location>
        <begin position="90"/>
        <end position="124"/>
    </location>
</feature>
<evidence type="ECO:0000313" key="3">
    <source>
        <dbReference type="Proteomes" id="UP000765509"/>
    </source>
</evidence>
<gene>
    <name evidence="2" type="ORF">O181_119238</name>
</gene>
<comment type="caution">
    <text evidence="2">The sequence shown here is derived from an EMBL/GenBank/DDBJ whole genome shotgun (WGS) entry which is preliminary data.</text>
</comment>
<feature type="compositionally biased region" description="Polar residues" evidence="1">
    <location>
        <begin position="1"/>
        <end position="13"/>
    </location>
</feature>
<keyword evidence="3" id="KW-1185">Reference proteome</keyword>
<dbReference type="EMBL" id="AVOT02105284">
    <property type="protein sequence ID" value="MBW0579523.1"/>
    <property type="molecule type" value="Genomic_DNA"/>
</dbReference>
<evidence type="ECO:0000313" key="2">
    <source>
        <dbReference type="EMBL" id="MBW0579523.1"/>
    </source>
</evidence>
<proteinExistence type="predicted"/>